<keyword evidence="2 4" id="KW-0342">GTP-binding</keyword>
<dbReference type="GO" id="GO:0005737">
    <property type="term" value="C:cytoplasm"/>
    <property type="evidence" value="ECO:0007669"/>
    <property type="project" value="TreeGrafter"/>
</dbReference>
<dbReference type="GO" id="GO:0001664">
    <property type="term" value="F:G protein-coupled receptor binding"/>
    <property type="evidence" value="ECO:0007669"/>
    <property type="project" value="TreeGrafter"/>
</dbReference>
<dbReference type="AlphaFoldDB" id="A0A914UVY3"/>
<evidence type="ECO:0000313" key="6">
    <source>
        <dbReference type="WBParaSite" id="PSAMB.scaffold12587size2692.g34974.t1"/>
    </source>
</evidence>
<dbReference type="InterPro" id="IPR001019">
    <property type="entry name" value="Gprotein_alpha_su"/>
</dbReference>
<dbReference type="WBParaSite" id="PSAMB.scaffold12587size2692.g34974.t1">
    <property type="protein sequence ID" value="PSAMB.scaffold12587size2692.g34974.t1"/>
    <property type="gene ID" value="PSAMB.scaffold12587size2692.g34974"/>
</dbReference>
<evidence type="ECO:0000256" key="4">
    <source>
        <dbReference type="PIRSR" id="PIRSR601019-1"/>
    </source>
</evidence>
<sequence>NRLLESLSIFKQIINNAMFSEYCSMILFLNKTDLFAEKIKNVTISTAFPTYTGPPTFEAQIKFIREKFESVKKNPKKTIYPHLTCATDTRQVEKVTNNTLETIISKNLNQSGMQ</sequence>
<dbReference type="FunFam" id="3.40.50.300:FF:000720">
    <property type="entry name" value="Guanine nucleotide-binding protein G(k) subunit alpha"/>
    <property type="match status" value="1"/>
</dbReference>
<feature type="binding site" evidence="4">
    <location>
        <position position="86"/>
    </location>
    <ligand>
        <name>GTP</name>
        <dbReference type="ChEBI" id="CHEBI:37565"/>
    </ligand>
</feature>
<dbReference type="GO" id="GO:0031683">
    <property type="term" value="F:G-protein beta/gamma-subunit complex binding"/>
    <property type="evidence" value="ECO:0007669"/>
    <property type="project" value="InterPro"/>
</dbReference>
<dbReference type="PANTHER" id="PTHR10218:SF245">
    <property type="entry name" value="GUANINE NUCLEOTIDE-BINDING PROTEIN ALPHA-2 SUBUNIT-RELATED"/>
    <property type="match status" value="1"/>
</dbReference>
<dbReference type="GO" id="GO:0007188">
    <property type="term" value="P:adenylate cyclase-modulating G protein-coupled receptor signaling pathway"/>
    <property type="evidence" value="ECO:0007669"/>
    <property type="project" value="TreeGrafter"/>
</dbReference>
<dbReference type="Gene3D" id="3.40.50.300">
    <property type="entry name" value="P-loop containing nucleotide triphosphate hydrolases"/>
    <property type="match status" value="1"/>
</dbReference>
<dbReference type="InterPro" id="IPR027417">
    <property type="entry name" value="P-loop_NTPase"/>
</dbReference>
<dbReference type="GO" id="GO:0005834">
    <property type="term" value="C:heterotrimeric G-protein complex"/>
    <property type="evidence" value="ECO:0007669"/>
    <property type="project" value="TreeGrafter"/>
</dbReference>
<evidence type="ECO:0000256" key="3">
    <source>
        <dbReference type="ARBA" id="ARBA00023224"/>
    </source>
</evidence>
<dbReference type="PROSITE" id="PS51882">
    <property type="entry name" value="G_ALPHA"/>
    <property type="match status" value="1"/>
</dbReference>
<evidence type="ECO:0000256" key="1">
    <source>
        <dbReference type="ARBA" id="ARBA00022741"/>
    </source>
</evidence>
<dbReference type="Proteomes" id="UP000887566">
    <property type="component" value="Unplaced"/>
</dbReference>
<dbReference type="Pfam" id="PF00503">
    <property type="entry name" value="G-alpha"/>
    <property type="match status" value="1"/>
</dbReference>
<dbReference type="GO" id="GO:0005525">
    <property type="term" value="F:GTP binding"/>
    <property type="evidence" value="ECO:0007669"/>
    <property type="project" value="UniProtKB-KW"/>
</dbReference>
<keyword evidence="3" id="KW-0807">Transducer</keyword>
<feature type="binding site" evidence="4">
    <location>
        <begin position="30"/>
        <end position="33"/>
    </location>
    <ligand>
        <name>GTP</name>
        <dbReference type="ChEBI" id="CHEBI:37565"/>
    </ligand>
</feature>
<dbReference type="SMART" id="SM00275">
    <property type="entry name" value="G_alpha"/>
    <property type="match status" value="1"/>
</dbReference>
<proteinExistence type="predicted"/>
<dbReference type="GO" id="GO:0003924">
    <property type="term" value="F:GTPase activity"/>
    <property type="evidence" value="ECO:0007669"/>
    <property type="project" value="InterPro"/>
</dbReference>
<keyword evidence="1 4" id="KW-0547">Nucleotide-binding</keyword>
<evidence type="ECO:0000256" key="2">
    <source>
        <dbReference type="ARBA" id="ARBA00023134"/>
    </source>
</evidence>
<protein>
    <submittedName>
        <fullName evidence="6">Uncharacterized protein</fullName>
    </submittedName>
</protein>
<dbReference type="PANTHER" id="PTHR10218">
    <property type="entry name" value="GTP-BINDING PROTEIN ALPHA SUBUNIT"/>
    <property type="match status" value="1"/>
</dbReference>
<keyword evidence="5" id="KW-1185">Reference proteome</keyword>
<reference evidence="6" key="1">
    <citation type="submission" date="2022-11" db="UniProtKB">
        <authorList>
            <consortium name="WormBaseParasite"/>
        </authorList>
    </citation>
    <scope>IDENTIFICATION</scope>
</reference>
<organism evidence="5 6">
    <name type="scientific">Plectus sambesii</name>
    <dbReference type="NCBI Taxonomy" id="2011161"/>
    <lineage>
        <taxon>Eukaryota</taxon>
        <taxon>Metazoa</taxon>
        <taxon>Ecdysozoa</taxon>
        <taxon>Nematoda</taxon>
        <taxon>Chromadorea</taxon>
        <taxon>Plectida</taxon>
        <taxon>Plectina</taxon>
        <taxon>Plectoidea</taxon>
        <taxon>Plectidae</taxon>
        <taxon>Plectus</taxon>
    </lineage>
</organism>
<accession>A0A914UVY3</accession>
<name>A0A914UVY3_9BILA</name>
<evidence type="ECO:0000313" key="5">
    <source>
        <dbReference type="Proteomes" id="UP000887566"/>
    </source>
</evidence>
<dbReference type="SUPFAM" id="SSF52540">
    <property type="entry name" value="P-loop containing nucleoside triphosphate hydrolases"/>
    <property type="match status" value="1"/>
</dbReference>